<sequence>MPHAHLVCCIASLVLLNTELVRGALAAPAPATQAVSRTSTQLPRAPTSGLLNDPHVAHIPCCALLLCTPERQTTLSPILSQNLPTFFNLPSFDSKLYFLRALNFYKKGEAKARYESIFKNQQMHPEKGFTLKESNYIDFTVRIRQVAETLNWELFYEKRPSVDEDLVHEFYVNLTLSELMEVPVHGIKVPISSNAINEFFELPNFENDEYSSLMSNIEPENLQKILEELTVPETGYSQGTIIDWNLYRIAGDSVLLKRVEESGDLETEEEDPIMQSTKVLDKVAPMEPEAEPDVETSMFKAQSPPLDLRDELSNLIDIMQHMQWQQQAYWRYSKIRDDSMRSAFTKIYNDPFIFVLEFPNFIFEPWSPLSKKEKRSNSCKGNNDEAKDESNSKGSTNK</sequence>
<feature type="compositionally biased region" description="Basic and acidic residues" evidence="1">
    <location>
        <begin position="382"/>
        <end position="391"/>
    </location>
</feature>
<protein>
    <submittedName>
        <fullName evidence="3">Uncharacterized protein</fullName>
    </submittedName>
</protein>
<keyword evidence="4" id="KW-1185">Reference proteome</keyword>
<evidence type="ECO:0000313" key="4">
    <source>
        <dbReference type="Proteomes" id="UP001358586"/>
    </source>
</evidence>
<accession>A0ABR0N520</accession>
<proteinExistence type="predicted"/>
<evidence type="ECO:0000313" key="3">
    <source>
        <dbReference type="EMBL" id="KAK5785413.1"/>
    </source>
</evidence>
<gene>
    <name evidence="3" type="ORF">PVK06_039996</name>
</gene>
<feature type="region of interest" description="Disordered" evidence="1">
    <location>
        <begin position="369"/>
        <end position="398"/>
    </location>
</feature>
<keyword evidence="2" id="KW-0732">Signal</keyword>
<comment type="caution">
    <text evidence="3">The sequence shown here is derived from an EMBL/GenBank/DDBJ whole genome shotgun (WGS) entry which is preliminary data.</text>
</comment>
<reference evidence="3 4" key="1">
    <citation type="submission" date="2023-03" db="EMBL/GenBank/DDBJ databases">
        <title>WGS of Gossypium arboreum.</title>
        <authorList>
            <person name="Yu D."/>
        </authorList>
    </citation>
    <scope>NUCLEOTIDE SEQUENCE [LARGE SCALE GENOMIC DNA]</scope>
    <source>
        <tissue evidence="3">Leaf</tissue>
    </source>
</reference>
<organism evidence="3 4">
    <name type="scientific">Gossypium arboreum</name>
    <name type="common">Tree cotton</name>
    <name type="synonym">Gossypium nanking</name>
    <dbReference type="NCBI Taxonomy" id="29729"/>
    <lineage>
        <taxon>Eukaryota</taxon>
        <taxon>Viridiplantae</taxon>
        <taxon>Streptophyta</taxon>
        <taxon>Embryophyta</taxon>
        <taxon>Tracheophyta</taxon>
        <taxon>Spermatophyta</taxon>
        <taxon>Magnoliopsida</taxon>
        <taxon>eudicotyledons</taxon>
        <taxon>Gunneridae</taxon>
        <taxon>Pentapetalae</taxon>
        <taxon>rosids</taxon>
        <taxon>malvids</taxon>
        <taxon>Malvales</taxon>
        <taxon>Malvaceae</taxon>
        <taxon>Malvoideae</taxon>
        <taxon>Gossypium</taxon>
    </lineage>
</organism>
<feature type="signal peptide" evidence="2">
    <location>
        <begin position="1"/>
        <end position="23"/>
    </location>
</feature>
<dbReference type="EMBL" id="JARKNE010000011">
    <property type="protein sequence ID" value="KAK5785413.1"/>
    <property type="molecule type" value="Genomic_DNA"/>
</dbReference>
<dbReference type="Proteomes" id="UP001358586">
    <property type="component" value="Chromosome 11"/>
</dbReference>
<evidence type="ECO:0000256" key="1">
    <source>
        <dbReference type="SAM" id="MobiDB-lite"/>
    </source>
</evidence>
<evidence type="ECO:0000256" key="2">
    <source>
        <dbReference type="SAM" id="SignalP"/>
    </source>
</evidence>
<name>A0ABR0N520_GOSAR</name>
<feature type="chain" id="PRO_5047326467" evidence="2">
    <location>
        <begin position="24"/>
        <end position="398"/>
    </location>
</feature>